<reference evidence="2 3" key="1">
    <citation type="submission" date="2024-09" db="EMBL/GenBank/DDBJ databases">
        <authorList>
            <person name="Sun Q."/>
            <person name="Mori K."/>
        </authorList>
    </citation>
    <scope>NUCLEOTIDE SEQUENCE [LARGE SCALE GENOMIC DNA]</scope>
    <source>
        <strain evidence="2 3">NCAIM B.02301</strain>
    </source>
</reference>
<evidence type="ECO:0000259" key="1">
    <source>
        <dbReference type="Pfam" id="PF07299"/>
    </source>
</evidence>
<dbReference type="InterPro" id="IPR038344">
    <property type="entry name" value="EF-G_N_sf"/>
</dbReference>
<keyword evidence="3" id="KW-1185">Reference proteome</keyword>
<comment type="caution">
    <text evidence="2">The sequence shown here is derived from an EMBL/GenBank/DDBJ whole genome shotgun (WGS) entry which is preliminary data.</text>
</comment>
<dbReference type="Pfam" id="PF07299">
    <property type="entry name" value="EF-G-binding_N"/>
    <property type="match status" value="1"/>
</dbReference>
<gene>
    <name evidence="2" type="ORF">ACFFH4_20470</name>
</gene>
<dbReference type="CDD" id="cd16342">
    <property type="entry name" value="FusC_FusB"/>
    <property type="match status" value="1"/>
</dbReference>
<dbReference type="EMBL" id="JBHLTR010000056">
    <property type="protein sequence ID" value="MFC0561320.1"/>
    <property type="molecule type" value="Genomic_DNA"/>
</dbReference>
<proteinExistence type="predicted"/>
<dbReference type="Gene3D" id="1.20.1280.250">
    <property type="match status" value="1"/>
</dbReference>
<organism evidence="2 3">
    <name type="scientific">Halalkalibacter alkalisediminis</name>
    <dbReference type="NCBI Taxonomy" id="935616"/>
    <lineage>
        <taxon>Bacteria</taxon>
        <taxon>Bacillati</taxon>
        <taxon>Bacillota</taxon>
        <taxon>Bacilli</taxon>
        <taxon>Bacillales</taxon>
        <taxon>Bacillaceae</taxon>
        <taxon>Halalkalibacter</taxon>
    </lineage>
</organism>
<protein>
    <submittedName>
        <fullName evidence="2">FusB/FusC family EF-G-binding protein</fullName>
    </submittedName>
</protein>
<sequence>MKNKQDSIIEIEPFIRNDQYNFIKFQINNLVHAHSIVTDKDVLTALKLSSLDKIMTLFLDISENQKSILKKVIENEKEIHPEVLLTELKNDVLPFKSVTEKTISKLFPKVKKWKAPSLEIDFREWSYLGWYDIRSKKKLLIVDDNGKLMGIQGTFTGNIKGICSLCNAHEEVGLFMSNVKTGKETYTNRGNYICIDSYKCNQNLMTLEKLISFVELFKN</sequence>
<dbReference type="InterPro" id="IPR010841">
    <property type="entry name" value="EF-G-binding_N"/>
</dbReference>
<feature type="domain" description="Elongation factor G-binding protein N-terminal" evidence="1">
    <location>
        <begin position="14"/>
        <end position="96"/>
    </location>
</feature>
<evidence type="ECO:0000313" key="3">
    <source>
        <dbReference type="Proteomes" id="UP001589833"/>
    </source>
</evidence>
<evidence type="ECO:0000313" key="2">
    <source>
        <dbReference type="EMBL" id="MFC0561320.1"/>
    </source>
</evidence>
<dbReference type="Proteomes" id="UP001589833">
    <property type="component" value="Unassembled WGS sequence"/>
</dbReference>
<name>A0ABV6NKM0_9BACI</name>
<dbReference type="RefSeq" id="WP_273846670.1">
    <property type="nucleotide sequence ID" value="NZ_JAQQWT010000018.1"/>
</dbReference>
<accession>A0ABV6NKM0</accession>